<evidence type="ECO:0000256" key="1">
    <source>
        <dbReference type="SAM" id="Phobius"/>
    </source>
</evidence>
<evidence type="ECO:0000313" key="3">
    <source>
        <dbReference type="Proteomes" id="UP000306102"/>
    </source>
</evidence>
<feature type="transmembrane region" description="Helical" evidence="1">
    <location>
        <begin position="40"/>
        <end position="60"/>
    </location>
</feature>
<protein>
    <submittedName>
        <fullName evidence="2">Uncharacterized protein</fullName>
    </submittedName>
</protein>
<gene>
    <name evidence="2" type="ORF">TEA_012532</name>
</gene>
<accession>A0A4S4E4S6</accession>
<proteinExistence type="predicted"/>
<evidence type="ECO:0000313" key="2">
    <source>
        <dbReference type="EMBL" id="THG10504.1"/>
    </source>
</evidence>
<keyword evidence="3" id="KW-1185">Reference proteome</keyword>
<comment type="caution">
    <text evidence="2">The sequence shown here is derived from an EMBL/GenBank/DDBJ whole genome shotgun (WGS) entry which is preliminary data.</text>
</comment>
<dbReference type="Proteomes" id="UP000306102">
    <property type="component" value="Unassembled WGS sequence"/>
</dbReference>
<organism evidence="2 3">
    <name type="scientific">Camellia sinensis var. sinensis</name>
    <name type="common">China tea</name>
    <dbReference type="NCBI Taxonomy" id="542762"/>
    <lineage>
        <taxon>Eukaryota</taxon>
        <taxon>Viridiplantae</taxon>
        <taxon>Streptophyta</taxon>
        <taxon>Embryophyta</taxon>
        <taxon>Tracheophyta</taxon>
        <taxon>Spermatophyta</taxon>
        <taxon>Magnoliopsida</taxon>
        <taxon>eudicotyledons</taxon>
        <taxon>Gunneridae</taxon>
        <taxon>Pentapetalae</taxon>
        <taxon>asterids</taxon>
        <taxon>Ericales</taxon>
        <taxon>Theaceae</taxon>
        <taxon>Camellia</taxon>
    </lineage>
</organism>
<keyword evidence="1" id="KW-0472">Membrane</keyword>
<keyword evidence="1" id="KW-0812">Transmembrane</keyword>
<reference evidence="2 3" key="1">
    <citation type="journal article" date="2018" name="Proc. Natl. Acad. Sci. U.S.A.">
        <title>Draft genome sequence of Camellia sinensis var. sinensis provides insights into the evolution of the tea genome and tea quality.</title>
        <authorList>
            <person name="Wei C."/>
            <person name="Yang H."/>
            <person name="Wang S."/>
            <person name="Zhao J."/>
            <person name="Liu C."/>
            <person name="Gao L."/>
            <person name="Xia E."/>
            <person name="Lu Y."/>
            <person name="Tai Y."/>
            <person name="She G."/>
            <person name="Sun J."/>
            <person name="Cao H."/>
            <person name="Tong W."/>
            <person name="Gao Q."/>
            <person name="Li Y."/>
            <person name="Deng W."/>
            <person name="Jiang X."/>
            <person name="Wang W."/>
            <person name="Chen Q."/>
            <person name="Zhang S."/>
            <person name="Li H."/>
            <person name="Wu J."/>
            <person name="Wang P."/>
            <person name="Li P."/>
            <person name="Shi C."/>
            <person name="Zheng F."/>
            <person name="Jian J."/>
            <person name="Huang B."/>
            <person name="Shan D."/>
            <person name="Shi M."/>
            <person name="Fang C."/>
            <person name="Yue Y."/>
            <person name="Li F."/>
            <person name="Li D."/>
            <person name="Wei S."/>
            <person name="Han B."/>
            <person name="Jiang C."/>
            <person name="Yin Y."/>
            <person name="Xia T."/>
            <person name="Zhang Z."/>
            <person name="Bennetzen J.L."/>
            <person name="Zhao S."/>
            <person name="Wan X."/>
        </authorList>
    </citation>
    <scope>NUCLEOTIDE SEQUENCE [LARGE SCALE GENOMIC DNA]</scope>
    <source>
        <strain evidence="3">cv. Shuchazao</strain>
        <tissue evidence="2">Leaf</tissue>
    </source>
</reference>
<name>A0A4S4E4S6_CAMSN</name>
<feature type="transmembrane region" description="Helical" evidence="1">
    <location>
        <begin position="95"/>
        <end position="122"/>
    </location>
</feature>
<dbReference type="EMBL" id="SDRB02007868">
    <property type="protein sequence ID" value="THG10504.1"/>
    <property type="molecule type" value="Genomic_DNA"/>
</dbReference>
<feature type="transmembrane region" description="Helical" evidence="1">
    <location>
        <begin position="72"/>
        <end position="89"/>
    </location>
</feature>
<dbReference type="AlphaFoldDB" id="A0A4S4E4S6"/>
<sequence>MYVDVRYLVPLGINMLKSHASWPWDWDPFNMLTIPNWPKLGLFFFLFFLFPFAAVEVVVTCPSNARHIRFRLRNFSVTLVVTVASSLLLPQVVFWYAYPIIVLLCLWYAWLANVFVSFLCWVQAMLSTVPILNIMITTTCTNEVHLEGTVRPSLANADAQVTEEGPV</sequence>
<keyword evidence="1" id="KW-1133">Transmembrane helix</keyword>